<dbReference type="STRING" id="67767.A0A0J7KGK7"/>
<dbReference type="Gene3D" id="1.10.10.10">
    <property type="entry name" value="Winged helix-like DNA-binding domain superfamily/Winged helix DNA-binding domain"/>
    <property type="match status" value="1"/>
</dbReference>
<dbReference type="GO" id="GO:0005634">
    <property type="term" value="C:nucleus"/>
    <property type="evidence" value="ECO:0007669"/>
    <property type="project" value="TreeGrafter"/>
</dbReference>
<dbReference type="InterPro" id="IPR001888">
    <property type="entry name" value="Transposase_1"/>
</dbReference>
<dbReference type="PANTHER" id="PTHR46060:SF2">
    <property type="entry name" value="HISTONE-LYSINE N-METHYLTRANSFERASE SETMAR"/>
    <property type="match status" value="1"/>
</dbReference>
<dbReference type="GO" id="GO:0000729">
    <property type="term" value="P:DNA double-strand break processing"/>
    <property type="evidence" value="ECO:0007669"/>
    <property type="project" value="TreeGrafter"/>
</dbReference>
<dbReference type="Pfam" id="PF17906">
    <property type="entry name" value="HTH_48"/>
    <property type="match status" value="1"/>
</dbReference>
<protein>
    <submittedName>
        <fullName evidence="2">Histone-lysine n-methyltransferase setmar-like protein</fullName>
    </submittedName>
</protein>
<dbReference type="AlphaFoldDB" id="A0A0J7KGK7"/>
<dbReference type="InterPro" id="IPR052709">
    <property type="entry name" value="Transposase-MT_Hybrid"/>
</dbReference>
<organism evidence="2 3">
    <name type="scientific">Lasius niger</name>
    <name type="common">Black garden ant</name>
    <dbReference type="NCBI Taxonomy" id="67767"/>
    <lineage>
        <taxon>Eukaryota</taxon>
        <taxon>Metazoa</taxon>
        <taxon>Ecdysozoa</taxon>
        <taxon>Arthropoda</taxon>
        <taxon>Hexapoda</taxon>
        <taxon>Insecta</taxon>
        <taxon>Pterygota</taxon>
        <taxon>Neoptera</taxon>
        <taxon>Endopterygota</taxon>
        <taxon>Hymenoptera</taxon>
        <taxon>Apocrita</taxon>
        <taxon>Aculeata</taxon>
        <taxon>Formicoidea</taxon>
        <taxon>Formicidae</taxon>
        <taxon>Formicinae</taxon>
        <taxon>Lasius</taxon>
        <taxon>Lasius</taxon>
    </lineage>
</organism>
<evidence type="ECO:0000313" key="3">
    <source>
        <dbReference type="Proteomes" id="UP000036403"/>
    </source>
</evidence>
<sequence length="318" mass="37458">MSEKKLHLRHVMFYKFRKGVTVGTAVKNIQDVYQDRAPAIRAVKKWFVKFRHSDFHLDDQPRSGRPSVTDDDIVRNLVQNSSRISTEEIAEKLNIDISTAFRHLKKIEYTLKLDIWVPHLLTKANKLNRISAAVSLLGRLNKESFLDRLVTGNEKWILYNNIQRKRTWKQANEHGEPMEKTNLHPQKVMLSVWWDCKGIIYFELLPAGQTINSDKYCQQLDNLKIAIQEKRPILANRKRVIFYHDNAKPHTAKQTLLKLKKLKWNIISHPPYSPDIVPSVYHLFRSLQNDLNEKKNQIFGSRQKLPFFLFQRKTKVLL</sequence>
<dbReference type="PANTHER" id="PTHR46060">
    <property type="entry name" value="MARINER MOS1 TRANSPOSASE-LIKE PROTEIN"/>
    <property type="match status" value="1"/>
</dbReference>
<accession>A0A0J7KGK7</accession>
<dbReference type="GO" id="GO:0044774">
    <property type="term" value="P:mitotic DNA integrity checkpoint signaling"/>
    <property type="evidence" value="ECO:0007669"/>
    <property type="project" value="TreeGrafter"/>
</dbReference>
<dbReference type="Gene3D" id="3.30.420.10">
    <property type="entry name" value="Ribonuclease H-like superfamily/Ribonuclease H"/>
    <property type="match status" value="1"/>
</dbReference>
<dbReference type="Pfam" id="PF01359">
    <property type="entry name" value="Transposase_1"/>
    <property type="match status" value="1"/>
</dbReference>
<dbReference type="GO" id="GO:0006303">
    <property type="term" value="P:double-strand break repair via nonhomologous end joining"/>
    <property type="evidence" value="ECO:0007669"/>
    <property type="project" value="TreeGrafter"/>
</dbReference>
<proteinExistence type="predicted"/>
<dbReference type="PaxDb" id="67767-A0A0J7KGK7"/>
<dbReference type="GO" id="GO:0035861">
    <property type="term" value="C:site of double-strand break"/>
    <property type="evidence" value="ECO:0007669"/>
    <property type="project" value="TreeGrafter"/>
</dbReference>
<name>A0A0J7KGK7_LASNI</name>
<dbReference type="GO" id="GO:0046975">
    <property type="term" value="F:histone H3K36 methyltransferase activity"/>
    <property type="evidence" value="ECO:0007669"/>
    <property type="project" value="TreeGrafter"/>
</dbReference>
<dbReference type="InterPro" id="IPR036388">
    <property type="entry name" value="WH-like_DNA-bd_sf"/>
</dbReference>
<evidence type="ECO:0000313" key="2">
    <source>
        <dbReference type="EMBL" id="KMQ89412.1"/>
    </source>
</evidence>
<feature type="domain" description="Mos1 transposase HTH" evidence="1">
    <location>
        <begin position="5"/>
        <end position="52"/>
    </location>
</feature>
<gene>
    <name evidence="2" type="ORF">RF55_10966</name>
</gene>
<comment type="caution">
    <text evidence="2">The sequence shown here is derived from an EMBL/GenBank/DDBJ whole genome shotgun (WGS) entry which is preliminary data.</text>
</comment>
<dbReference type="GO" id="GO:0044547">
    <property type="term" value="F:DNA topoisomerase binding"/>
    <property type="evidence" value="ECO:0007669"/>
    <property type="project" value="TreeGrafter"/>
</dbReference>
<dbReference type="GO" id="GO:0015074">
    <property type="term" value="P:DNA integration"/>
    <property type="evidence" value="ECO:0007669"/>
    <property type="project" value="TreeGrafter"/>
</dbReference>
<dbReference type="InterPro" id="IPR041426">
    <property type="entry name" value="Mos1_HTH"/>
</dbReference>
<dbReference type="OrthoDB" id="10032414at2759"/>
<dbReference type="GO" id="GO:0003697">
    <property type="term" value="F:single-stranded DNA binding"/>
    <property type="evidence" value="ECO:0007669"/>
    <property type="project" value="TreeGrafter"/>
</dbReference>
<dbReference type="GO" id="GO:0032259">
    <property type="term" value="P:methylation"/>
    <property type="evidence" value="ECO:0007669"/>
    <property type="project" value="UniProtKB-KW"/>
</dbReference>
<dbReference type="GO" id="GO:0031297">
    <property type="term" value="P:replication fork processing"/>
    <property type="evidence" value="ECO:0007669"/>
    <property type="project" value="TreeGrafter"/>
</dbReference>
<dbReference type="InterPro" id="IPR036397">
    <property type="entry name" value="RNaseH_sf"/>
</dbReference>
<dbReference type="Gene3D" id="1.10.10.1450">
    <property type="match status" value="1"/>
</dbReference>
<dbReference type="GO" id="GO:0003690">
    <property type="term" value="F:double-stranded DNA binding"/>
    <property type="evidence" value="ECO:0007669"/>
    <property type="project" value="TreeGrafter"/>
</dbReference>
<keyword evidence="2" id="KW-0808">Transferase</keyword>
<keyword evidence="2" id="KW-0489">Methyltransferase</keyword>
<dbReference type="EMBL" id="LBMM01007806">
    <property type="protein sequence ID" value="KMQ89412.1"/>
    <property type="molecule type" value="Genomic_DNA"/>
</dbReference>
<keyword evidence="3" id="KW-1185">Reference proteome</keyword>
<dbReference type="Proteomes" id="UP000036403">
    <property type="component" value="Unassembled WGS sequence"/>
</dbReference>
<evidence type="ECO:0000259" key="1">
    <source>
        <dbReference type="Pfam" id="PF17906"/>
    </source>
</evidence>
<reference evidence="2 3" key="1">
    <citation type="submission" date="2015-04" db="EMBL/GenBank/DDBJ databases">
        <title>Lasius niger genome sequencing.</title>
        <authorList>
            <person name="Konorov E.A."/>
            <person name="Nikitin M.A."/>
            <person name="Kirill M.V."/>
            <person name="Chang P."/>
        </authorList>
    </citation>
    <scope>NUCLEOTIDE SEQUENCE [LARGE SCALE GENOMIC DNA]</scope>
    <source>
        <tissue evidence="2">Whole</tissue>
    </source>
</reference>
<dbReference type="GO" id="GO:0000793">
    <property type="term" value="C:condensed chromosome"/>
    <property type="evidence" value="ECO:0007669"/>
    <property type="project" value="TreeGrafter"/>
</dbReference>
<dbReference type="GO" id="GO:0000014">
    <property type="term" value="F:single-stranded DNA endodeoxyribonuclease activity"/>
    <property type="evidence" value="ECO:0007669"/>
    <property type="project" value="TreeGrafter"/>
</dbReference>
<dbReference type="GO" id="GO:0042800">
    <property type="term" value="F:histone H3K4 methyltransferase activity"/>
    <property type="evidence" value="ECO:0007669"/>
    <property type="project" value="TreeGrafter"/>
</dbReference>